<accession>A0AAU7B2H5</accession>
<dbReference type="EMBL" id="CP114014">
    <property type="protein sequence ID" value="XAY08056.1"/>
    <property type="molecule type" value="Genomic_DNA"/>
</dbReference>
<proteinExistence type="inferred from homology"/>
<comment type="similarity">
    <text evidence="3">Belongs to the NAD(P)-dependent epimerase/dehydratase family. GDP-mannose 4,6-dehydratase subfamily.</text>
</comment>
<evidence type="ECO:0000256" key="6">
    <source>
        <dbReference type="ARBA" id="ARBA00059383"/>
    </source>
</evidence>
<reference evidence="8" key="1">
    <citation type="submission" date="2022-12" db="EMBL/GenBank/DDBJ databases">
        <title>Paraconexibacter alkalitolerans sp. nov. and Baekduia alba sp. nov., isolated from soil and emended description of the genera Paraconexibacter (Chun et al., 2020) and Baekduia (An et al., 2020).</title>
        <authorList>
            <person name="Vieira S."/>
            <person name="Huber K.J."/>
            <person name="Geppert A."/>
            <person name="Wolf J."/>
            <person name="Neumann-Schaal M."/>
            <person name="Muesken M."/>
            <person name="Overmann J."/>
        </authorList>
    </citation>
    <scope>NUCLEOTIDE SEQUENCE</scope>
    <source>
        <strain evidence="8">AEG42_29</strain>
    </source>
</reference>
<dbReference type="InterPro" id="IPR036291">
    <property type="entry name" value="NAD(P)-bd_dom_sf"/>
</dbReference>
<name>A0AAU7B2H5_9ACTN</name>
<dbReference type="PANTHER" id="PTHR43715:SF1">
    <property type="entry name" value="GDP-MANNOSE 4,6 DEHYDRATASE"/>
    <property type="match status" value="1"/>
</dbReference>
<dbReference type="Gene3D" id="3.90.25.10">
    <property type="entry name" value="UDP-galactose 4-epimerase, domain 1"/>
    <property type="match status" value="1"/>
</dbReference>
<keyword evidence="5 8" id="KW-0456">Lyase</keyword>
<evidence type="ECO:0000256" key="3">
    <source>
        <dbReference type="ARBA" id="ARBA00009263"/>
    </source>
</evidence>
<comment type="catalytic activity">
    <reaction evidence="1">
        <text>GDP-alpha-D-mannose = GDP-4-dehydro-alpha-D-rhamnose + H2O</text>
        <dbReference type="Rhea" id="RHEA:23820"/>
        <dbReference type="ChEBI" id="CHEBI:15377"/>
        <dbReference type="ChEBI" id="CHEBI:57527"/>
        <dbReference type="ChEBI" id="CHEBI:57964"/>
        <dbReference type="EC" id="4.2.1.47"/>
    </reaction>
</comment>
<dbReference type="Gene3D" id="3.40.50.720">
    <property type="entry name" value="NAD(P)-binding Rossmann-like Domain"/>
    <property type="match status" value="1"/>
</dbReference>
<dbReference type="GO" id="GO:0008446">
    <property type="term" value="F:GDP-mannose 4,6-dehydratase activity"/>
    <property type="evidence" value="ECO:0007669"/>
    <property type="project" value="UniProtKB-EC"/>
</dbReference>
<evidence type="ECO:0000256" key="5">
    <source>
        <dbReference type="ARBA" id="ARBA00023239"/>
    </source>
</evidence>
<dbReference type="CDD" id="cd05260">
    <property type="entry name" value="GDP_MD_SDR_e"/>
    <property type="match status" value="1"/>
</dbReference>
<evidence type="ECO:0000313" key="8">
    <source>
        <dbReference type="EMBL" id="XAY08056.1"/>
    </source>
</evidence>
<gene>
    <name evidence="8" type="primary">gmd_2</name>
    <name evidence="8" type="ORF">DSM112329_04952</name>
</gene>
<sequence>MAAIRSLITGVSGQDGSYLAEALVAAGQDVVGLVREREPDPAAAGLSGLVVGDLGDPASLRRAVADVRPDAVYHLAAPTFVPDSWRDPTGTLAAIAGGTATLLAAVVETVPDARVVVATSAEIFGDAGESPQNERSPMRPRSPYGVAKLAAHGIVQTMREHHGLHVSSAITFNHESPRRPARFLPRKVTRGAAAIKLGLEQELVLGDLAAVRDWCDARDVVRGLQLMAAADTPGDYVLASGVARTVQDLVDAAFAAAGISSDGRVRVDPAFVRPPEATQPLGDPAAALAHLGWRAEIPFEQTIADMLAVDLAELGSSDR</sequence>
<evidence type="ECO:0000256" key="4">
    <source>
        <dbReference type="ARBA" id="ARBA00011989"/>
    </source>
</evidence>
<dbReference type="KEGG" id="parq:DSM112329_04952"/>
<dbReference type="EC" id="4.2.1.47" evidence="4"/>
<organism evidence="8">
    <name type="scientific">Paraconexibacter sp. AEG42_29</name>
    <dbReference type="NCBI Taxonomy" id="2997339"/>
    <lineage>
        <taxon>Bacteria</taxon>
        <taxon>Bacillati</taxon>
        <taxon>Actinomycetota</taxon>
        <taxon>Thermoleophilia</taxon>
        <taxon>Solirubrobacterales</taxon>
        <taxon>Paraconexibacteraceae</taxon>
        <taxon>Paraconexibacter</taxon>
    </lineage>
</organism>
<evidence type="ECO:0000259" key="7">
    <source>
        <dbReference type="Pfam" id="PF16363"/>
    </source>
</evidence>
<evidence type="ECO:0000256" key="2">
    <source>
        <dbReference type="ARBA" id="ARBA00001937"/>
    </source>
</evidence>
<protein>
    <recommendedName>
        <fullName evidence="4">GDP-mannose 4,6-dehydratase</fullName>
        <ecNumber evidence="4">4.2.1.47</ecNumber>
    </recommendedName>
</protein>
<dbReference type="Pfam" id="PF16363">
    <property type="entry name" value="GDP_Man_Dehyd"/>
    <property type="match status" value="1"/>
</dbReference>
<dbReference type="InterPro" id="IPR006368">
    <property type="entry name" value="GDP_Man_deHydtase"/>
</dbReference>
<dbReference type="AlphaFoldDB" id="A0AAU7B2H5"/>
<comment type="cofactor">
    <cofactor evidence="2">
        <name>NADP(+)</name>
        <dbReference type="ChEBI" id="CHEBI:58349"/>
    </cofactor>
</comment>
<dbReference type="PANTHER" id="PTHR43715">
    <property type="entry name" value="GDP-MANNOSE 4,6-DEHYDRATASE"/>
    <property type="match status" value="1"/>
</dbReference>
<dbReference type="InterPro" id="IPR016040">
    <property type="entry name" value="NAD(P)-bd_dom"/>
</dbReference>
<feature type="domain" description="NAD(P)-binding" evidence="7">
    <location>
        <begin position="7"/>
        <end position="306"/>
    </location>
</feature>
<dbReference type="SUPFAM" id="SSF51735">
    <property type="entry name" value="NAD(P)-binding Rossmann-fold domains"/>
    <property type="match status" value="1"/>
</dbReference>
<dbReference type="FunFam" id="3.40.50.720:FF:000924">
    <property type="entry name" value="GDP-mannose 4,6 dehydratase"/>
    <property type="match status" value="1"/>
</dbReference>
<evidence type="ECO:0000256" key="1">
    <source>
        <dbReference type="ARBA" id="ARBA00000188"/>
    </source>
</evidence>
<comment type="function">
    <text evidence="6">Catalyzes the conversion of GDP-D-mannose to GDP-4-dehydro-6-deoxy-D-mannose.</text>
</comment>
<dbReference type="GO" id="GO:0042351">
    <property type="term" value="P:'de novo' GDP-L-fucose biosynthetic process"/>
    <property type="evidence" value="ECO:0007669"/>
    <property type="project" value="TreeGrafter"/>
</dbReference>
<dbReference type="RefSeq" id="WP_354699241.1">
    <property type="nucleotide sequence ID" value="NZ_CP114014.1"/>
</dbReference>